<sequence>MLSRCLTLLVLLCYVGHVYAREMTCNELDDGQEGHDPARMVKHGPYFIVYYSGLEQTFIDPVNGKWNIGLGFAKHGFILKGDNLPRWIYDELGDKLNGDPIEPGTAPGMLNETVMYYCVTDWDLDDGSACIGRAVAQGDPPFPTWVDDGKVICSTSVDAQLDIGPFNIDPAAFNDYEGRTWLIWGSHYSGIWMLELDYHTGHLFPLDEPGWDGDNPNYIRVASAEHDGEDGIVTPDHRDYLGGQIESAFVTKHNNWYYLFVNWGRCCRGHASTYNIRVGRSRSPSGPYLDDLGRDMKDRAGKQFLQTEGRHIGPGHAGVLEYTNGSTTTYIFTYHYYDRDMAAGTARIVAMEMTWSADDWPVLSDTYFNPYPDPLHGKWGIQTKGTQRYWHEDGLSTKLINTVFQGGDAHNVFMFDRTEDGSYRIRVEHERGLVHEHGIGDQLLSTRFGTEDDHSRYFFELQPDDGSYRIRVKANGRYVSENADQTIGTLSQVDDDNSRFFLTKLN</sequence>
<dbReference type="OrthoDB" id="195678at2759"/>
<protein>
    <recommendedName>
        <fullName evidence="5">Endo-1,5-alpha-L-arabinanase A</fullName>
    </recommendedName>
</protein>
<accession>A0A8S4N814</accession>
<dbReference type="SUPFAM" id="SSF75005">
    <property type="entry name" value="Arabinanase/levansucrase/invertase"/>
    <property type="match status" value="1"/>
</dbReference>
<dbReference type="GO" id="GO:0005975">
    <property type="term" value="P:carbohydrate metabolic process"/>
    <property type="evidence" value="ECO:0007669"/>
    <property type="project" value="InterPro"/>
</dbReference>
<dbReference type="AlphaFoldDB" id="A0A8S4N814"/>
<dbReference type="PANTHER" id="PTHR43301:SF3">
    <property type="entry name" value="ARABINAN ENDO-1,5-ALPHA-L-ARABINOSIDASE A-RELATED"/>
    <property type="match status" value="1"/>
</dbReference>
<keyword evidence="8" id="KW-0732">Signal</keyword>
<comment type="pathway">
    <text evidence="1">Glycan metabolism; L-arabinan degradation.</text>
</comment>
<evidence type="ECO:0000256" key="3">
    <source>
        <dbReference type="ARBA" id="ARBA00022801"/>
    </source>
</evidence>
<evidence type="ECO:0000256" key="8">
    <source>
        <dbReference type="SAM" id="SignalP"/>
    </source>
</evidence>
<evidence type="ECO:0000256" key="5">
    <source>
        <dbReference type="ARBA" id="ARBA00042202"/>
    </source>
</evidence>
<proteinExistence type="inferred from homology"/>
<dbReference type="EMBL" id="CAIIXF020000002">
    <property type="protein sequence ID" value="CAH1776597.1"/>
    <property type="molecule type" value="Genomic_DNA"/>
</dbReference>
<dbReference type="PANTHER" id="PTHR43301">
    <property type="entry name" value="ARABINAN ENDO-1,5-ALPHA-L-ARABINOSIDASE"/>
    <property type="match status" value="1"/>
</dbReference>
<evidence type="ECO:0000256" key="7">
    <source>
        <dbReference type="RuleBase" id="RU361187"/>
    </source>
</evidence>
<name>A0A8S4N814_OWEFU</name>
<organism evidence="9 10">
    <name type="scientific">Owenia fusiformis</name>
    <name type="common">Polychaete worm</name>
    <dbReference type="NCBI Taxonomy" id="6347"/>
    <lineage>
        <taxon>Eukaryota</taxon>
        <taxon>Metazoa</taxon>
        <taxon>Spiralia</taxon>
        <taxon>Lophotrochozoa</taxon>
        <taxon>Annelida</taxon>
        <taxon>Polychaeta</taxon>
        <taxon>Sedentaria</taxon>
        <taxon>Canalipalpata</taxon>
        <taxon>Sabellida</taxon>
        <taxon>Oweniida</taxon>
        <taxon>Oweniidae</taxon>
        <taxon>Owenia</taxon>
    </lineage>
</organism>
<evidence type="ECO:0000313" key="9">
    <source>
        <dbReference type="EMBL" id="CAH1776597.1"/>
    </source>
</evidence>
<keyword evidence="4 7" id="KW-0326">Glycosidase</keyword>
<keyword evidence="3 7" id="KW-0378">Hydrolase</keyword>
<dbReference type="Pfam" id="PF04616">
    <property type="entry name" value="Glyco_hydro_43"/>
    <property type="match status" value="1"/>
</dbReference>
<dbReference type="Gene3D" id="2.115.10.20">
    <property type="entry name" value="Glycosyl hydrolase domain, family 43"/>
    <property type="match status" value="1"/>
</dbReference>
<evidence type="ECO:0000256" key="2">
    <source>
        <dbReference type="ARBA" id="ARBA00009865"/>
    </source>
</evidence>
<feature type="chain" id="PRO_5035945893" description="Endo-1,5-alpha-L-arabinanase A" evidence="8">
    <location>
        <begin position="21"/>
        <end position="506"/>
    </location>
</feature>
<feature type="site" description="Important for catalytic activity, responsible for pKa modulation of the active site Glu and correct orientation of both the proton donor and substrate" evidence="6">
    <location>
        <position position="169"/>
    </location>
</feature>
<comment type="similarity">
    <text evidence="2 7">Belongs to the glycosyl hydrolase 43 family.</text>
</comment>
<dbReference type="InterPro" id="IPR006710">
    <property type="entry name" value="Glyco_hydro_43"/>
</dbReference>
<evidence type="ECO:0000256" key="4">
    <source>
        <dbReference type="ARBA" id="ARBA00023295"/>
    </source>
</evidence>
<dbReference type="GO" id="GO:0004553">
    <property type="term" value="F:hydrolase activity, hydrolyzing O-glycosyl compounds"/>
    <property type="evidence" value="ECO:0007669"/>
    <property type="project" value="InterPro"/>
</dbReference>
<evidence type="ECO:0000256" key="1">
    <source>
        <dbReference type="ARBA" id="ARBA00004834"/>
    </source>
</evidence>
<keyword evidence="10" id="KW-1185">Reference proteome</keyword>
<feature type="signal peptide" evidence="8">
    <location>
        <begin position="1"/>
        <end position="20"/>
    </location>
</feature>
<dbReference type="InterPro" id="IPR050727">
    <property type="entry name" value="GH43_arabinanases"/>
</dbReference>
<evidence type="ECO:0000256" key="6">
    <source>
        <dbReference type="PIRSR" id="PIRSR606710-2"/>
    </source>
</evidence>
<gene>
    <name evidence="9" type="ORF">OFUS_LOCUS3758</name>
</gene>
<dbReference type="InterPro" id="IPR023296">
    <property type="entry name" value="Glyco_hydro_beta-prop_sf"/>
</dbReference>
<reference evidence="9" key="1">
    <citation type="submission" date="2022-03" db="EMBL/GenBank/DDBJ databases">
        <authorList>
            <person name="Martin C."/>
        </authorList>
    </citation>
    <scope>NUCLEOTIDE SEQUENCE</scope>
</reference>
<evidence type="ECO:0000313" key="10">
    <source>
        <dbReference type="Proteomes" id="UP000749559"/>
    </source>
</evidence>
<comment type="caution">
    <text evidence="9">The sequence shown here is derived from an EMBL/GenBank/DDBJ whole genome shotgun (WGS) entry which is preliminary data.</text>
</comment>
<dbReference type="Proteomes" id="UP000749559">
    <property type="component" value="Unassembled WGS sequence"/>
</dbReference>